<keyword evidence="1" id="KW-1133">Transmembrane helix</keyword>
<feature type="transmembrane region" description="Helical" evidence="1">
    <location>
        <begin position="83"/>
        <end position="103"/>
    </location>
</feature>
<sequence length="152" mass="15642">MKRKASKVVRLVDLCAVAMTLLGITFAVIAARSPVTLAQVTTGSLAAIAGITVFCAAAFALAGLLLLLFVLLRQPGERLRASLSYAIGVCLFVAVFLATDRWVTRQLPERHGAALGACGSSTAACAPDTSWECAHGARLATQAAGVGRSGRG</sequence>
<reference evidence="3" key="1">
    <citation type="submission" date="2017-02" db="EMBL/GenBank/DDBJ databases">
        <title>Complete genome sequence of Cupriavidus necator strain NH9, a 3-chlorobenzoate degrader.</title>
        <authorList>
            <person name="Moriuchi R."/>
            <person name="Dohra H."/>
            <person name="Ogawa N."/>
        </authorList>
    </citation>
    <scope>NUCLEOTIDE SEQUENCE [LARGE SCALE GENOMIC DNA]</scope>
    <source>
        <strain evidence="3">NH9</strain>
    </source>
</reference>
<gene>
    <name evidence="2" type="ORF">BJN34_17140</name>
</gene>
<evidence type="ECO:0000256" key="1">
    <source>
        <dbReference type="SAM" id="Phobius"/>
    </source>
</evidence>
<organism evidence="2 3">
    <name type="scientific">Cupriavidus necator</name>
    <name type="common">Alcaligenes eutrophus</name>
    <name type="synonym">Ralstonia eutropha</name>
    <dbReference type="NCBI Taxonomy" id="106590"/>
    <lineage>
        <taxon>Bacteria</taxon>
        <taxon>Pseudomonadati</taxon>
        <taxon>Pseudomonadota</taxon>
        <taxon>Betaproteobacteria</taxon>
        <taxon>Burkholderiales</taxon>
        <taxon>Burkholderiaceae</taxon>
        <taxon>Cupriavidus</taxon>
    </lineage>
</organism>
<evidence type="ECO:0000313" key="3">
    <source>
        <dbReference type="Proteomes" id="UP000189627"/>
    </source>
</evidence>
<proteinExistence type="predicted"/>
<name>A0A1U9USE2_CUPNE</name>
<dbReference type="Proteomes" id="UP000189627">
    <property type="component" value="Chromosome 1"/>
</dbReference>
<feature type="transmembrane region" description="Helical" evidence="1">
    <location>
        <begin position="48"/>
        <end position="71"/>
    </location>
</feature>
<protein>
    <submittedName>
        <fullName evidence="2">Putative membrane spanning protein</fullName>
    </submittedName>
</protein>
<dbReference type="KEGG" id="cuh:BJN34_17140"/>
<keyword evidence="1" id="KW-0812">Transmembrane</keyword>
<dbReference type="EMBL" id="CP017757">
    <property type="protein sequence ID" value="AQV95608.1"/>
    <property type="molecule type" value="Genomic_DNA"/>
</dbReference>
<accession>A0A1U9USE2</accession>
<dbReference type="RefSeq" id="WP_234824843.1">
    <property type="nucleotide sequence ID" value="NZ_CP017757.2"/>
</dbReference>
<evidence type="ECO:0000313" key="2">
    <source>
        <dbReference type="EMBL" id="AQV95608.1"/>
    </source>
</evidence>
<keyword evidence="1" id="KW-0472">Membrane</keyword>
<dbReference type="AlphaFoldDB" id="A0A1U9USE2"/>